<dbReference type="InterPro" id="IPR000594">
    <property type="entry name" value="ThiF_NAD_FAD-bd"/>
</dbReference>
<dbReference type="RefSeq" id="WP_323261733.1">
    <property type="nucleotide sequence ID" value="NZ_JAYGIE010000072.1"/>
</dbReference>
<accession>A0ABU5TIW8</accession>
<dbReference type="Pfam" id="PF00899">
    <property type="entry name" value="ThiF"/>
    <property type="match status" value="1"/>
</dbReference>
<gene>
    <name evidence="2" type="ORF">VB774_11225</name>
</gene>
<name>A0ABU5TIW8_9CYAN</name>
<evidence type="ECO:0000313" key="3">
    <source>
        <dbReference type="Proteomes" id="UP001301388"/>
    </source>
</evidence>
<sequence>MISLTPTEIERYRRQMMLSNFGEEAQQKLKSSTVLVTGVGGLGGTAALYLAVAGIGKLILVRGGDLRLDDMNRQVLMTDDWVGNPRVFKAQETLLSINPDVEIEAVNDYVTADNVDELVQSADIALDCAHNFTERDLLNAACVRWRCPMVEAAMNDMEAYLTTIVPHETGCLSCLFPEKPDWDRRGFGVLGAVSGTLACLTALEAIKFLTGFSSPLLSQLLTMDLGRLEFAKRRTHLDPDCPVCGQQRNKRSPIPTTKQVTSQRISSFSKLLVQTSSHY</sequence>
<organism evidence="2 3">
    <name type="scientific">Pseudanabaena galeata UHCC 0370</name>
    <dbReference type="NCBI Taxonomy" id="3110310"/>
    <lineage>
        <taxon>Bacteria</taxon>
        <taxon>Bacillati</taxon>
        <taxon>Cyanobacteriota</taxon>
        <taxon>Cyanophyceae</taxon>
        <taxon>Pseudanabaenales</taxon>
        <taxon>Pseudanabaenaceae</taxon>
        <taxon>Pseudanabaena</taxon>
    </lineage>
</organism>
<dbReference type="InterPro" id="IPR045886">
    <property type="entry name" value="ThiF/MoeB/HesA"/>
</dbReference>
<dbReference type="PANTHER" id="PTHR10953:SF102">
    <property type="entry name" value="ADENYLYLTRANSFERASE AND SULFURTRANSFERASE MOCS3"/>
    <property type="match status" value="1"/>
</dbReference>
<evidence type="ECO:0000259" key="1">
    <source>
        <dbReference type="Pfam" id="PF00899"/>
    </source>
</evidence>
<reference evidence="2 3" key="1">
    <citation type="submission" date="2023-12" db="EMBL/GenBank/DDBJ databases">
        <title>Baltic Sea Cyanobacteria.</title>
        <authorList>
            <person name="Delbaje E."/>
            <person name="Fewer D.P."/>
            <person name="Shishido T.K."/>
        </authorList>
    </citation>
    <scope>NUCLEOTIDE SEQUENCE [LARGE SCALE GENOMIC DNA]</scope>
    <source>
        <strain evidence="2 3">UHCC 0370</strain>
    </source>
</reference>
<dbReference type="EMBL" id="JAYGIE010000072">
    <property type="protein sequence ID" value="MEA5478187.1"/>
    <property type="molecule type" value="Genomic_DNA"/>
</dbReference>
<dbReference type="InterPro" id="IPR035985">
    <property type="entry name" value="Ubiquitin-activating_enz"/>
</dbReference>
<dbReference type="SUPFAM" id="SSF69572">
    <property type="entry name" value="Activating enzymes of the ubiquitin-like proteins"/>
    <property type="match status" value="1"/>
</dbReference>
<evidence type="ECO:0000313" key="2">
    <source>
        <dbReference type="EMBL" id="MEA5478187.1"/>
    </source>
</evidence>
<feature type="domain" description="THIF-type NAD/FAD binding fold" evidence="1">
    <location>
        <begin position="12"/>
        <end position="243"/>
    </location>
</feature>
<comment type="caution">
    <text evidence="2">The sequence shown here is derived from an EMBL/GenBank/DDBJ whole genome shotgun (WGS) entry which is preliminary data.</text>
</comment>
<dbReference type="PANTHER" id="PTHR10953">
    <property type="entry name" value="UBIQUITIN-ACTIVATING ENZYME E1"/>
    <property type="match status" value="1"/>
</dbReference>
<proteinExistence type="predicted"/>
<dbReference type="CDD" id="cd00757">
    <property type="entry name" value="ThiF_MoeB_HesA_family"/>
    <property type="match status" value="1"/>
</dbReference>
<keyword evidence="3" id="KW-1185">Reference proteome</keyword>
<dbReference type="Gene3D" id="3.40.50.720">
    <property type="entry name" value="NAD(P)-binding Rossmann-like Domain"/>
    <property type="match status" value="1"/>
</dbReference>
<dbReference type="Proteomes" id="UP001301388">
    <property type="component" value="Unassembled WGS sequence"/>
</dbReference>
<protein>
    <submittedName>
        <fullName evidence="2">HesA/MoeB/ThiF family protein</fullName>
    </submittedName>
</protein>